<evidence type="ECO:0000313" key="2">
    <source>
        <dbReference type="Proteomes" id="UP000759537"/>
    </source>
</evidence>
<protein>
    <submittedName>
        <fullName evidence="1">Uncharacterized protein</fullName>
    </submittedName>
</protein>
<evidence type="ECO:0000313" key="1">
    <source>
        <dbReference type="EMBL" id="KAF8464207.1"/>
    </source>
</evidence>
<reference evidence="1" key="2">
    <citation type="journal article" date="2020" name="Nat. Commun.">
        <title>Large-scale genome sequencing of mycorrhizal fungi provides insights into the early evolution of symbiotic traits.</title>
        <authorList>
            <person name="Miyauchi S."/>
            <person name="Kiss E."/>
            <person name="Kuo A."/>
            <person name="Drula E."/>
            <person name="Kohler A."/>
            <person name="Sanchez-Garcia M."/>
            <person name="Morin E."/>
            <person name="Andreopoulos B."/>
            <person name="Barry K.W."/>
            <person name="Bonito G."/>
            <person name="Buee M."/>
            <person name="Carver A."/>
            <person name="Chen C."/>
            <person name="Cichocki N."/>
            <person name="Clum A."/>
            <person name="Culley D."/>
            <person name="Crous P.W."/>
            <person name="Fauchery L."/>
            <person name="Girlanda M."/>
            <person name="Hayes R.D."/>
            <person name="Keri Z."/>
            <person name="LaButti K."/>
            <person name="Lipzen A."/>
            <person name="Lombard V."/>
            <person name="Magnuson J."/>
            <person name="Maillard F."/>
            <person name="Murat C."/>
            <person name="Nolan M."/>
            <person name="Ohm R.A."/>
            <person name="Pangilinan J."/>
            <person name="Pereira M.F."/>
            <person name="Perotto S."/>
            <person name="Peter M."/>
            <person name="Pfister S."/>
            <person name="Riley R."/>
            <person name="Sitrit Y."/>
            <person name="Stielow J.B."/>
            <person name="Szollosi G."/>
            <person name="Zifcakova L."/>
            <person name="Stursova M."/>
            <person name="Spatafora J.W."/>
            <person name="Tedersoo L."/>
            <person name="Vaario L.M."/>
            <person name="Yamada A."/>
            <person name="Yan M."/>
            <person name="Wang P."/>
            <person name="Xu J."/>
            <person name="Bruns T."/>
            <person name="Baldrian P."/>
            <person name="Vilgalys R."/>
            <person name="Dunand C."/>
            <person name="Henrissat B."/>
            <person name="Grigoriev I.V."/>
            <person name="Hibbett D."/>
            <person name="Nagy L.G."/>
            <person name="Martin F.M."/>
        </authorList>
    </citation>
    <scope>NUCLEOTIDE SEQUENCE</scope>
    <source>
        <strain evidence="1">Prilba</strain>
    </source>
</reference>
<name>A0A9P5JU00_9AGAM</name>
<dbReference type="Proteomes" id="UP000759537">
    <property type="component" value="Unassembled WGS sequence"/>
</dbReference>
<dbReference type="AlphaFoldDB" id="A0A9P5JU00"/>
<gene>
    <name evidence="1" type="ORF">DFH94DRAFT_785839</name>
</gene>
<comment type="caution">
    <text evidence="1">The sequence shown here is derived from an EMBL/GenBank/DDBJ whole genome shotgun (WGS) entry which is preliminary data.</text>
</comment>
<organism evidence="1 2">
    <name type="scientific">Russula ochroleuca</name>
    <dbReference type="NCBI Taxonomy" id="152965"/>
    <lineage>
        <taxon>Eukaryota</taxon>
        <taxon>Fungi</taxon>
        <taxon>Dikarya</taxon>
        <taxon>Basidiomycota</taxon>
        <taxon>Agaricomycotina</taxon>
        <taxon>Agaricomycetes</taxon>
        <taxon>Russulales</taxon>
        <taxon>Russulaceae</taxon>
        <taxon>Russula</taxon>
    </lineage>
</organism>
<sequence length="155" mass="14413">MANFPTLECAELVSGGACTLLVSGGLTGGPCGTAGDGGLGGVGMRSWGVDRITGSIGTAVAEPAADAGVGSDGAGGVSGMAIFGGMDGSSKRLTVAAGPGLPRFASISCVKVAGAGVDMGLRAPAGMTGGSCVCARAGSGTKGTGESEKDLAGDA</sequence>
<accession>A0A9P5JU00</accession>
<proteinExistence type="predicted"/>
<keyword evidence="2" id="KW-1185">Reference proteome</keyword>
<reference evidence="1" key="1">
    <citation type="submission" date="2019-10" db="EMBL/GenBank/DDBJ databases">
        <authorList>
            <consortium name="DOE Joint Genome Institute"/>
            <person name="Kuo A."/>
            <person name="Miyauchi S."/>
            <person name="Kiss E."/>
            <person name="Drula E."/>
            <person name="Kohler A."/>
            <person name="Sanchez-Garcia M."/>
            <person name="Andreopoulos B."/>
            <person name="Barry K.W."/>
            <person name="Bonito G."/>
            <person name="Buee M."/>
            <person name="Carver A."/>
            <person name="Chen C."/>
            <person name="Cichocki N."/>
            <person name="Clum A."/>
            <person name="Culley D."/>
            <person name="Crous P.W."/>
            <person name="Fauchery L."/>
            <person name="Girlanda M."/>
            <person name="Hayes R."/>
            <person name="Keri Z."/>
            <person name="LaButti K."/>
            <person name="Lipzen A."/>
            <person name="Lombard V."/>
            <person name="Magnuson J."/>
            <person name="Maillard F."/>
            <person name="Morin E."/>
            <person name="Murat C."/>
            <person name="Nolan M."/>
            <person name="Ohm R."/>
            <person name="Pangilinan J."/>
            <person name="Pereira M."/>
            <person name="Perotto S."/>
            <person name="Peter M."/>
            <person name="Riley R."/>
            <person name="Sitrit Y."/>
            <person name="Stielow B."/>
            <person name="Szollosi G."/>
            <person name="Zifcakova L."/>
            <person name="Stursova M."/>
            <person name="Spatafora J.W."/>
            <person name="Tedersoo L."/>
            <person name="Vaario L.-M."/>
            <person name="Yamada A."/>
            <person name="Yan M."/>
            <person name="Wang P."/>
            <person name="Xu J."/>
            <person name="Bruns T."/>
            <person name="Baldrian P."/>
            <person name="Vilgalys R."/>
            <person name="Henrissat B."/>
            <person name="Grigoriev I.V."/>
            <person name="Hibbett D."/>
            <person name="Nagy L.G."/>
            <person name="Martin F.M."/>
        </authorList>
    </citation>
    <scope>NUCLEOTIDE SEQUENCE</scope>
    <source>
        <strain evidence="1">Prilba</strain>
    </source>
</reference>
<dbReference type="EMBL" id="WHVB01000058">
    <property type="protein sequence ID" value="KAF8464207.1"/>
    <property type="molecule type" value="Genomic_DNA"/>
</dbReference>